<accession>A0AAD4EUK0</accession>
<reference evidence="1" key="1">
    <citation type="submission" date="2023-02" db="EMBL/GenBank/DDBJ databases">
        <authorList>
            <person name="Palmer J.M."/>
        </authorList>
    </citation>
    <scope>NUCLEOTIDE SEQUENCE</scope>
    <source>
        <strain evidence="1">FW57</strain>
    </source>
</reference>
<sequence>MADTVDFDKLPGLRDYSGEQTSRQGVDEISDVVNQLAAADIPSCVIGVKALRYFGAGRVTDEWDLCIPDHKLEAARHLLLSADDGAKYEVAKPPPPIPSSRRHAFPCFRLKGYNFWFILVPSSDCFVDPSLADHVERSRNGVPYASLVQFARSLLLQQLIADIADLIDGMDLDIDWGVQNIGFETLQEESVKFNELRNQRVAADGDGHGMRSPQVMEQLWSERASKEAKDRRIEPMKQGRYFTRWRRIKSPEDPRTKDRPV</sequence>
<evidence type="ECO:0000313" key="1">
    <source>
        <dbReference type="EMBL" id="KAG7285832.1"/>
    </source>
</evidence>
<gene>
    <name evidence="1" type="ORF">NEMBOFW57_008126</name>
</gene>
<proteinExistence type="predicted"/>
<dbReference type="Proteomes" id="UP001197093">
    <property type="component" value="Unassembled WGS sequence"/>
</dbReference>
<evidence type="ECO:0000313" key="2">
    <source>
        <dbReference type="Proteomes" id="UP001197093"/>
    </source>
</evidence>
<organism evidence="1 2">
    <name type="scientific">Staphylotrichum longicolle</name>
    <dbReference type="NCBI Taxonomy" id="669026"/>
    <lineage>
        <taxon>Eukaryota</taxon>
        <taxon>Fungi</taxon>
        <taxon>Dikarya</taxon>
        <taxon>Ascomycota</taxon>
        <taxon>Pezizomycotina</taxon>
        <taxon>Sordariomycetes</taxon>
        <taxon>Sordariomycetidae</taxon>
        <taxon>Sordariales</taxon>
        <taxon>Chaetomiaceae</taxon>
        <taxon>Staphylotrichum</taxon>
    </lineage>
</organism>
<dbReference type="EMBL" id="JAHCVI010000004">
    <property type="protein sequence ID" value="KAG7285832.1"/>
    <property type="molecule type" value="Genomic_DNA"/>
</dbReference>
<keyword evidence="2" id="KW-1185">Reference proteome</keyword>
<name>A0AAD4EUK0_9PEZI</name>
<protein>
    <submittedName>
        <fullName evidence="1">Uncharacterized protein</fullName>
    </submittedName>
</protein>
<dbReference type="AlphaFoldDB" id="A0AAD4EUK0"/>
<comment type="caution">
    <text evidence="1">The sequence shown here is derived from an EMBL/GenBank/DDBJ whole genome shotgun (WGS) entry which is preliminary data.</text>
</comment>